<keyword evidence="2" id="KW-1185">Reference proteome</keyword>
<sequence>MKKIAVLFLLIMNIISCQNKKVMEQEFEWEEKKGSTTGVSRRSI</sequence>
<organism evidence="1 2">
    <name type="scientific">Ornithobacterium rhinotracheale (strain ATCC 51463 / DSM 15997 / CCUG 23171 / CIP 104009 / LMG 9086)</name>
    <dbReference type="NCBI Taxonomy" id="867902"/>
    <lineage>
        <taxon>Bacteria</taxon>
        <taxon>Pseudomonadati</taxon>
        <taxon>Bacteroidota</taxon>
        <taxon>Flavobacteriia</taxon>
        <taxon>Flavobacteriales</taxon>
        <taxon>Weeksellaceae</taxon>
        <taxon>Ornithobacterium</taxon>
    </lineage>
</organism>
<evidence type="ECO:0000313" key="2">
    <source>
        <dbReference type="Proteomes" id="UP000006051"/>
    </source>
</evidence>
<dbReference type="KEGG" id="orh:Ornrh_1750"/>
<reference evidence="1 2" key="1">
    <citation type="submission" date="2012-06" db="EMBL/GenBank/DDBJ databases">
        <title>The complete genome of Ornithobacterium rhinotracheale DSM 15997.</title>
        <authorList>
            <consortium name="US DOE Joint Genome Institute (JGI-PGF)"/>
            <person name="Lucas S."/>
            <person name="Copeland A."/>
            <person name="Lapidus A."/>
            <person name="Goodwin L."/>
            <person name="Pitluck S."/>
            <person name="Peters L."/>
            <person name="Mikhailova N."/>
            <person name="Teshima H."/>
            <person name="Kyrpides N."/>
            <person name="Mavromatis K."/>
            <person name="Pagani I."/>
            <person name="Ivanova N."/>
            <person name="Ovchinnikova G."/>
            <person name="Zeytun A."/>
            <person name="Detter J.C."/>
            <person name="Han C."/>
            <person name="Land M."/>
            <person name="Hauser L."/>
            <person name="Markowitz V."/>
            <person name="Cheng J.-F."/>
            <person name="Hugenholtz P."/>
            <person name="Woyke T."/>
            <person name="Wu D."/>
            <person name="Lang E."/>
            <person name="Kopitz M."/>
            <person name="Brambilla E."/>
            <person name="Klenk H.-P."/>
            <person name="Eisen J.A."/>
        </authorList>
    </citation>
    <scope>NUCLEOTIDE SEQUENCE [LARGE SCALE GENOMIC DNA]</scope>
    <source>
        <strain evidence="2">ATCC 51463 / DSM 15997 / CCUG 23171 / LMG 9086</strain>
    </source>
</reference>
<dbReference type="EMBL" id="CP003283">
    <property type="protein sequence ID" value="AFL97904.1"/>
    <property type="molecule type" value="Genomic_DNA"/>
</dbReference>
<name>I4A1S0_ORNRL</name>
<gene>
    <name evidence="1" type="ordered locus">Ornrh_1750</name>
</gene>
<proteinExistence type="predicted"/>
<accession>I4A1S0</accession>
<dbReference type="HOGENOM" id="CLU_3219410_0_0_10"/>
<protein>
    <submittedName>
        <fullName evidence="1">Uncharacterized protein</fullName>
    </submittedName>
</protein>
<evidence type="ECO:0000313" key="1">
    <source>
        <dbReference type="EMBL" id="AFL97904.1"/>
    </source>
</evidence>
<dbReference type="Proteomes" id="UP000006051">
    <property type="component" value="Chromosome"/>
</dbReference>
<dbReference type="AlphaFoldDB" id="I4A1S0"/>